<dbReference type="InterPro" id="IPR008480">
    <property type="entry name" value="DUF761_pln"/>
</dbReference>
<evidence type="ECO:0000313" key="1">
    <source>
        <dbReference type="EnsemblPlants" id="OBART02G18260.1"/>
    </source>
</evidence>
<dbReference type="Proteomes" id="UP000026960">
    <property type="component" value="Chromosome 2"/>
</dbReference>
<proteinExistence type="predicted"/>
<dbReference type="PANTHER" id="PTHR33265:SF22">
    <property type="entry name" value="OS02G0517700 PROTEIN"/>
    <property type="match status" value="1"/>
</dbReference>
<dbReference type="PANTHER" id="PTHR33265">
    <property type="entry name" value="AVR9/CF-9 RAPIDLY ELICITED PROTEIN-RELATED"/>
    <property type="match status" value="1"/>
</dbReference>
<reference evidence="1" key="2">
    <citation type="submission" date="2015-03" db="UniProtKB">
        <authorList>
            <consortium name="EnsemblPlants"/>
        </authorList>
    </citation>
    <scope>IDENTIFICATION</scope>
</reference>
<evidence type="ECO:0000313" key="2">
    <source>
        <dbReference type="Proteomes" id="UP000026960"/>
    </source>
</evidence>
<dbReference type="HOGENOM" id="CLU_1333944_0_0_1"/>
<keyword evidence="2" id="KW-1185">Reference proteome</keyword>
<dbReference type="EnsemblPlants" id="OBART02G18260.1">
    <property type="protein sequence ID" value="OBART02G18260.1"/>
    <property type="gene ID" value="OBART02G18260"/>
</dbReference>
<reference evidence="1" key="1">
    <citation type="journal article" date="2009" name="Rice">
        <title>De Novo Next Generation Sequencing of Plant Genomes.</title>
        <authorList>
            <person name="Rounsley S."/>
            <person name="Marri P.R."/>
            <person name="Yu Y."/>
            <person name="He R."/>
            <person name="Sisneros N."/>
            <person name="Goicoechea J.L."/>
            <person name="Lee S.J."/>
            <person name="Angelova A."/>
            <person name="Kudrna D."/>
            <person name="Luo M."/>
            <person name="Affourtit J."/>
            <person name="Desany B."/>
            <person name="Knight J."/>
            <person name="Niazi F."/>
            <person name="Egholm M."/>
            <person name="Wing R.A."/>
        </authorList>
    </citation>
    <scope>NUCLEOTIDE SEQUENCE [LARGE SCALE GENOMIC DNA]</scope>
    <source>
        <strain evidence="1">cv. IRGC 105608</strain>
    </source>
</reference>
<organism evidence="1">
    <name type="scientific">Oryza barthii</name>
    <dbReference type="NCBI Taxonomy" id="65489"/>
    <lineage>
        <taxon>Eukaryota</taxon>
        <taxon>Viridiplantae</taxon>
        <taxon>Streptophyta</taxon>
        <taxon>Embryophyta</taxon>
        <taxon>Tracheophyta</taxon>
        <taxon>Spermatophyta</taxon>
        <taxon>Magnoliopsida</taxon>
        <taxon>Liliopsida</taxon>
        <taxon>Poales</taxon>
        <taxon>Poaceae</taxon>
        <taxon>BOP clade</taxon>
        <taxon>Oryzoideae</taxon>
        <taxon>Oryzeae</taxon>
        <taxon>Oryzinae</taxon>
        <taxon>Oryza</taxon>
    </lineage>
</organism>
<dbReference type="eggNOG" id="ENOG502R5UD">
    <property type="taxonomic scope" value="Eukaryota"/>
</dbReference>
<protein>
    <submittedName>
        <fullName evidence="1">Uncharacterized protein</fullName>
    </submittedName>
</protein>
<sequence>MEARRCRRRTASAAAAAARRRLCSLLALAGDYLKYLLTKRGRFLGRVARRSLAALLLSSGGGGKPCLATAPWPPCALAEREFSCSNSPSPAFLAARRLRSRLKRRAGAASCFGALRSPCGCGPSATEAADQEEEEEDEEVDQYGAWECGGGELIDVDYRAEEFINMFYEQLRAQSFHPPTVLQCRSP</sequence>
<name>A0A0D3F5P3_9ORYZ</name>
<dbReference type="PaxDb" id="65489-OBART02G18260.1"/>
<dbReference type="Pfam" id="PF05553">
    <property type="entry name" value="DUF761"/>
    <property type="match status" value="1"/>
</dbReference>
<dbReference type="Gramene" id="OBART02G18260.1">
    <property type="protein sequence ID" value="OBART02G18260.1"/>
    <property type="gene ID" value="OBART02G18260"/>
</dbReference>
<accession>A0A0D3F5P3</accession>
<dbReference type="AlphaFoldDB" id="A0A0D3F5P3"/>